<sequence length="116" mass="13123">MVFAINEAEKHIWRDLGSKRKPVDEAKFEITMAKVFVENAEETQTLARPASYANVGDAEVELKEMKLKLEDAEKRYTEMKEGLDPFKNNLKTAQIHVQGNMEEALQGTLVGLIGTR</sequence>
<evidence type="ECO:0000313" key="2">
    <source>
        <dbReference type="EMBL" id="KAL2058795.1"/>
    </source>
</evidence>
<protein>
    <submittedName>
        <fullName evidence="2">Uncharacterized protein</fullName>
    </submittedName>
</protein>
<dbReference type="EMBL" id="JBHFEH010000001">
    <property type="protein sequence ID" value="KAL2058795.1"/>
    <property type="molecule type" value="Genomic_DNA"/>
</dbReference>
<keyword evidence="3" id="KW-1185">Reference proteome</keyword>
<evidence type="ECO:0000313" key="3">
    <source>
        <dbReference type="Proteomes" id="UP001590951"/>
    </source>
</evidence>
<proteinExistence type="predicted"/>
<comment type="caution">
    <text evidence="2">The sequence shown here is derived from an EMBL/GenBank/DDBJ whole genome shotgun (WGS) entry which is preliminary data.</text>
</comment>
<evidence type="ECO:0000256" key="1">
    <source>
        <dbReference type="SAM" id="Coils"/>
    </source>
</evidence>
<reference evidence="2 3" key="1">
    <citation type="submission" date="2024-09" db="EMBL/GenBank/DDBJ databases">
        <title>Rethinking Asexuality: The Enigmatic Case of Functional Sexual Genes in Lepraria (Stereocaulaceae).</title>
        <authorList>
            <person name="Doellman M."/>
            <person name="Sun Y."/>
            <person name="Barcenas-Pena A."/>
            <person name="Lumbsch H.T."/>
            <person name="Grewe F."/>
        </authorList>
    </citation>
    <scope>NUCLEOTIDE SEQUENCE [LARGE SCALE GENOMIC DNA]</scope>
    <source>
        <strain evidence="2 3">Grewe 0041</strain>
    </source>
</reference>
<name>A0ABR4BM11_9LECA</name>
<gene>
    <name evidence="2" type="ORF">ABVK25_000086</name>
</gene>
<feature type="coiled-coil region" evidence="1">
    <location>
        <begin position="55"/>
        <end position="82"/>
    </location>
</feature>
<dbReference type="Proteomes" id="UP001590951">
    <property type="component" value="Unassembled WGS sequence"/>
</dbReference>
<accession>A0ABR4BM11</accession>
<keyword evidence="1" id="KW-0175">Coiled coil</keyword>
<organism evidence="2 3">
    <name type="scientific">Lepraria finkii</name>
    <dbReference type="NCBI Taxonomy" id="1340010"/>
    <lineage>
        <taxon>Eukaryota</taxon>
        <taxon>Fungi</taxon>
        <taxon>Dikarya</taxon>
        <taxon>Ascomycota</taxon>
        <taxon>Pezizomycotina</taxon>
        <taxon>Lecanoromycetes</taxon>
        <taxon>OSLEUM clade</taxon>
        <taxon>Lecanoromycetidae</taxon>
        <taxon>Lecanorales</taxon>
        <taxon>Lecanorineae</taxon>
        <taxon>Stereocaulaceae</taxon>
        <taxon>Lepraria</taxon>
    </lineage>
</organism>